<evidence type="ECO:0000313" key="2">
    <source>
        <dbReference type="EMBL" id="PLB43441.1"/>
    </source>
</evidence>
<name>A0A2I2FS40_9EURO</name>
<gene>
    <name evidence="2" type="ORF">P170DRAFT_77420</name>
</gene>
<dbReference type="VEuPathDB" id="FungiDB:P170DRAFT_77420"/>
<dbReference type="Proteomes" id="UP000234275">
    <property type="component" value="Unassembled WGS sequence"/>
</dbReference>
<accession>A0A2I2FS40</accession>
<dbReference type="RefSeq" id="XP_024698743.1">
    <property type="nucleotide sequence ID" value="XM_024855379.1"/>
</dbReference>
<sequence length="94" mass="10561">MMDVRGHRHPRHATNEAHHFHFETGARPSKTSGEDARRPRTSPRNPPHCPAVPRVSRSLPGQPSRQSVRGKSLGLEKIRIIASGPWQSTEPRSF</sequence>
<evidence type="ECO:0000313" key="3">
    <source>
        <dbReference type="Proteomes" id="UP000234275"/>
    </source>
</evidence>
<dbReference type="GeneID" id="36563086"/>
<proteinExistence type="predicted"/>
<feature type="compositionally biased region" description="Basic residues" evidence="1">
    <location>
        <begin position="1"/>
        <end position="12"/>
    </location>
</feature>
<organism evidence="2 3">
    <name type="scientific">Aspergillus steynii IBT 23096</name>
    <dbReference type="NCBI Taxonomy" id="1392250"/>
    <lineage>
        <taxon>Eukaryota</taxon>
        <taxon>Fungi</taxon>
        <taxon>Dikarya</taxon>
        <taxon>Ascomycota</taxon>
        <taxon>Pezizomycotina</taxon>
        <taxon>Eurotiomycetes</taxon>
        <taxon>Eurotiomycetidae</taxon>
        <taxon>Eurotiales</taxon>
        <taxon>Aspergillaceae</taxon>
        <taxon>Aspergillus</taxon>
        <taxon>Aspergillus subgen. Circumdati</taxon>
    </lineage>
</organism>
<evidence type="ECO:0000256" key="1">
    <source>
        <dbReference type="SAM" id="MobiDB-lite"/>
    </source>
</evidence>
<keyword evidence="3" id="KW-1185">Reference proteome</keyword>
<feature type="region of interest" description="Disordered" evidence="1">
    <location>
        <begin position="1"/>
        <end position="72"/>
    </location>
</feature>
<feature type="compositionally biased region" description="Polar residues" evidence="1">
    <location>
        <begin position="59"/>
        <end position="69"/>
    </location>
</feature>
<dbReference type="AlphaFoldDB" id="A0A2I2FS40"/>
<reference evidence="2 3" key="1">
    <citation type="submission" date="2016-12" db="EMBL/GenBank/DDBJ databases">
        <title>The genomes of Aspergillus section Nigri reveals drivers in fungal speciation.</title>
        <authorList>
            <consortium name="DOE Joint Genome Institute"/>
            <person name="Vesth T.C."/>
            <person name="Nybo J."/>
            <person name="Theobald S."/>
            <person name="Brandl J."/>
            <person name="Frisvad J.C."/>
            <person name="Nielsen K.F."/>
            <person name="Lyhne E.K."/>
            <person name="Kogle M.E."/>
            <person name="Kuo A."/>
            <person name="Riley R."/>
            <person name="Clum A."/>
            <person name="Nolan M."/>
            <person name="Lipzen A."/>
            <person name="Salamov A."/>
            <person name="Henrissat B."/>
            <person name="Wiebenga A."/>
            <person name="De Vries R.P."/>
            <person name="Grigoriev I.V."/>
            <person name="Mortensen U.H."/>
            <person name="Andersen M.R."/>
            <person name="Baker S.E."/>
        </authorList>
    </citation>
    <scope>NUCLEOTIDE SEQUENCE [LARGE SCALE GENOMIC DNA]</scope>
    <source>
        <strain evidence="2 3">IBT 23096</strain>
    </source>
</reference>
<comment type="caution">
    <text evidence="2">The sequence shown here is derived from an EMBL/GenBank/DDBJ whole genome shotgun (WGS) entry which is preliminary data.</text>
</comment>
<dbReference type="EMBL" id="MSFO01000011">
    <property type="protein sequence ID" value="PLB43441.1"/>
    <property type="molecule type" value="Genomic_DNA"/>
</dbReference>
<feature type="compositionally biased region" description="Basic and acidic residues" evidence="1">
    <location>
        <begin position="13"/>
        <end position="24"/>
    </location>
</feature>
<protein>
    <submittedName>
        <fullName evidence="2">Uncharacterized protein</fullName>
    </submittedName>
</protein>